<sequence>MPVPFHSFLHLLFIGIIALFPVVNPIGSALIVSPYLSRLSDSQKKNAVRKITVYAFFICIVSLFAGHWILELFGISIPVIQVAGGILICKMGWVSLSSDQQQNSDKNLTGETEIGTADISDQLFYPLTFPITTGAGTISVLFTLSAHSADKNWETYLINTSAIILAILIMCAMVFFFYSHTKTIIQKLGTNGQNIANRIFAFLIFCVGLEIAVTGVKAIFH</sequence>
<keyword evidence="4 7" id="KW-0812">Transmembrane</keyword>
<evidence type="ECO:0000313" key="9">
    <source>
        <dbReference type="Proteomes" id="UP001225072"/>
    </source>
</evidence>
<evidence type="ECO:0000256" key="7">
    <source>
        <dbReference type="RuleBase" id="RU362048"/>
    </source>
</evidence>
<dbReference type="InterPro" id="IPR002771">
    <property type="entry name" value="Multi_antbiot-R_MarC"/>
</dbReference>
<keyword evidence="5 7" id="KW-1133">Transmembrane helix</keyword>
<dbReference type="Pfam" id="PF01914">
    <property type="entry name" value="MarC"/>
    <property type="match status" value="1"/>
</dbReference>
<evidence type="ECO:0000256" key="2">
    <source>
        <dbReference type="ARBA" id="ARBA00009784"/>
    </source>
</evidence>
<keyword evidence="6 7" id="KW-0472">Membrane</keyword>
<comment type="subcellular location">
    <subcellularLocation>
        <location evidence="1 7">Cell membrane</location>
        <topology evidence="1 7">Multi-pass membrane protein</topology>
    </subcellularLocation>
</comment>
<evidence type="ECO:0000256" key="4">
    <source>
        <dbReference type="ARBA" id="ARBA00022692"/>
    </source>
</evidence>
<dbReference type="Proteomes" id="UP001225072">
    <property type="component" value="Unassembled WGS sequence"/>
</dbReference>
<feature type="transmembrane region" description="Helical" evidence="7">
    <location>
        <begin position="51"/>
        <end position="69"/>
    </location>
</feature>
<evidence type="ECO:0000256" key="3">
    <source>
        <dbReference type="ARBA" id="ARBA00022475"/>
    </source>
</evidence>
<dbReference type="RefSeq" id="WP_307449545.1">
    <property type="nucleotide sequence ID" value="NZ_JAUTAL010000001.1"/>
</dbReference>
<dbReference type="EMBL" id="JAUTAL010000001">
    <property type="protein sequence ID" value="MDQ1096702.1"/>
    <property type="molecule type" value="Genomic_DNA"/>
</dbReference>
<feature type="transmembrane region" description="Helical" evidence="7">
    <location>
        <begin position="75"/>
        <end position="96"/>
    </location>
</feature>
<keyword evidence="9" id="KW-1185">Reference proteome</keyword>
<comment type="caution">
    <text evidence="8">The sequence shown here is derived from an EMBL/GenBank/DDBJ whole genome shotgun (WGS) entry which is preliminary data.</text>
</comment>
<dbReference type="PANTHER" id="PTHR33508:SF1">
    <property type="entry name" value="UPF0056 MEMBRANE PROTEIN YHCE"/>
    <property type="match status" value="1"/>
</dbReference>
<feature type="transmembrane region" description="Helical" evidence="7">
    <location>
        <begin position="12"/>
        <end position="31"/>
    </location>
</feature>
<feature type="transmembrane region" description="Helical" evidence="7">
    <location>
        <begin position="123"/>
        <end position="144"/>
    </location>
</feature>
<organism evidence="8 9">
    <name type="scientific">Chryseobacterium camelliae</name>
    <dbReference type="NCBI Taxonomy" id="1265445"/>
    <lineage>
        <taxon>Bacteria</taxon>
        <taxon>Pseudomonadati</taxon>
        <taxon>Bacteroidota</taxon>
        <taxon>Flavobacteriia</taxon>
        <taxon>Flavobacteriales</taxon>
        <taxon>Weeksellaceae</taxon>
        <taxon>Chryseobacterium group</taxon>
        <taxon>Chryseobacterium</taxon>
    </lineage>
</organism>
<evidence type="ECO:0000313" key="8">
    <source>
        <dbReference type="EMBL" id="MDQ1096702.1"/>
    </source>
</evidence>
<feature type="transmembrane region" description="Helical" evidence="7">
    <location>
        <begin position="156"/>
        <end position="178"/>
    </location>
</feature>
<protein>
    <recommendedName>
        <fullName evidence="7">UPF0056 membrane protein</fullName>
    </recommendedName>
</protein>
<evidence type="ECO:0000256" key="6">
    <source>
        <dbReference type="ARBA" id="ARBA00023136"/>
    </source>
</evidence>
<feature type="transmembrane region" description="Helical" evidence="7">
    <location>
        <begin position="199"/>
        <end position="220"/>
    </location>
</feature>
<evidence type="ECO:0000256" key="5">
    <source>
        <dbReference type="ARBA" id="ARBA00022989"/>
    </source>
</evidence>
<reference evidence="8 9" key="1">
    <citation type="submission" date="2023-07" db="EMBL/GenBank/DDBJ databases">
        <title>Functional and genomic diversity of the sorghum phyllosphere microbiome.</title>
        <authorList>
            <person name="Shade A."/>
        </authorList>
    </citation>
    <scope>NUCLEOTIDE SEQUENCE [LARGE SCALE GENOMIC DNA]</scope>
    <source>
        <strain evidence="8 9">SORGH_AS_1064</strain>
    </source>
</reference>
<proteinExistence type="inferred from homology"/>
<comment type="similarity">
    <text evidence="2 7">Belongs to the UPF0056 (MarC) family.</text>
</comment>
<dbReference type="NCBIfam" id="TIGR00427">
    <property type="entry name" value="NAAT family transporter"/>
    <property type="match status" value="1"/>
</dbReference>
<dbReference type="PANTHER" id="PTHR33508">
    <property type="entry name" value="UPF0056 MEMBRANE PROTEIN YHCE"/>
    <property type="match status" value="1"/>
</dbReference>
<gene>
    <name evidence="8" type="ORF">QE404_001849</name>
</gene>
<evidence type="ECO:0000256" key="1">
    <source>
        <dbReference type="ARBA" id="ARBA00004651"/>
    </source>
</evidence>
<keyword evidence="3" id="KW-1003">Cell membrane</keyword>
<accession>A0ABU0TI24</accession>
<name>A0ABU0TI24_9FLAO</name>